<feature type="binding site" evidence="3">
    <location>
        <begin position="602"/>
        <end position="603"/>
    </location>
    <ligand>
        <name>substrate</name>
    </ligand>
</feature>
<dbReference type="InterPro" id="IPR012341">
    <property type="entry name" value="6hp_glycosidase-like_sf"/>
</dbReference>
<dbReference type="Pfam" id="PF03633">
    <property type="entry name" value="Glyco_hydro_65C"/>
    <property type="match status" value="1"/>
</dbReference>
<reference evidence="7" key="1">
    <citation type="submission" date="2020-08" db="EMBL/GenBank/DDBJ databases">
        <title>Hyunsoonleella sp. strain SJ7 genome sequencing and assembly.</title>
        <authorList>
            <person name="Kim I."/>
        </authorList>
    </citation>
    <scope>NUCLEOTIDE SEQUENCE</scope>
    <source>
        <strain evidence="7">SJ7</strain>
    </source>
</reference>
<dbReference type="EMBL" id="JACNMF010000002">
    <property type="protein sequence ID" value="MBC3757921.1"/>
    <property type="molecule type" value="Genomic_DNA"/>
</dbReference>
<evidence type="ECO:0000313" key="8">
    <source>
        <dbReference type="Proteomes" id="UP000656244"/>
    </source>
</evidence>
<organism evidence="7 8">
    <name type="scientific">Hyunsoonleella aquatilis</name>
    <dbReference type="NCBI Taxonomy" id="2762758"/>
    <lineage>
        <taxon>Bacteria</taxon>
        <taxon>Pseudomonadati</taxon>
        <taxon>Bacteroidota</taxon>
        <taxon>Flavobacteriia</taxon>
        <taxon>Flavobacteriales</taxon>
        <taxon>Flavobacteriaceae</taxon>
    </lineage>
</organism>
<comment type="caution">
    <text evidence="7">The sequence shown here is derived from an EMBL/GenBank/DDBJ whole genome shotgun (WGS) entry which is preliminary data.</text>
</comment>
<evidence type="ECO:0000256" key="2">
    <source>
        <dbReference type="PIRSR" id="PIRSR036289-50"/>
    </source>
</evidence>
<feature type="domain" description="Glycoside hydrolase family 65 N-terminal" evidence="6">
    <location>
        <begin position="14"/>
        <end position="267"/>
    </location>
</feature>
<feature type="active site" description="Proton donor" evidence="2">
    <location>
        <position position="490"/>
    </location>
</feature>
<dbReference type="Pfam" id="PF03632">
    <property type="entry name" value="Glyco_hydro_65m"/>
    <property type="match status" value="1"/>
</dbReference>
<dbReference type="Proteomes" id="UP000656244">
    <property type="component" value="Unassembled WGS sequence"/>
</dbReference>
<gene>
    <name evidence="7" type="ORF">H7U19_05865</name>
</gene>
<sequence>MNQNYIKPNSWSIIEEGFDPERVKSSESLFSIGNGAMGQRANFEEQYSGDTFQGSYIAGVYYPDKTRVGWWKNGYPEYFAKVLNAPNWIGINVLVNNEPLDLHTCKSVKKFRRELNMKEGWLSRYFVATLPNGIEVEVSAKRFLSLELDEVGAINYEIKPINKDVEIVFQPYLDSGITNEDTNWDDKFWDTTHVSHLNHQAFIEAKTMKTDFHTCTFMESKVYISEKPILVEHNITADSNRVAFSYAYPVKKGETYSIQKFGGYVVDRNHDKSKLVKRAKQVLKSAINKGFDALLKEQKQAWDNIWEMADITIEGDVKAQQGIRFNIFQLNQTYLGKDSRLNIGPKGFTGEKYGGSTYWDTEAYCIPFYMATKDQNVARTLLEYRYNHLEKAIENAEKLGFKNGAALYPMVTMNGEECHNEWEITFEEIHRNGAIAFAIYNYCRFTDDYSYIPEKGLEVLIGIARFWQQRANFSTAKNQYVILGVTGPNEYENNVNNNWYTNYLAKWCIDYTLAQIEKVEEEYTKDFSRIAKKVKLSKKELALWKAVADNMYFPYSEKHNVYLQQDSFLDKELITVADLPKSERPINQKWSWDRILRSPYIKQADVLQGLYFFEDHFSDKQLERHFDFYEPFTVHESSLSPCVHSIQASKLDRMEQAYTFYLRTSRLDLDDYNHEVREGLHITSMAGTWMSIVEGFGGMRVKDGKLSFAPKIPKQWKGYSFKVNFRNHILRINVTQKQTNFEMLCGEALEILVNDTPLTLESNVLKAVS</sequence>
<evidence type="ECO:0000259" key="4">
    <source>
        <dbReference type="Pfam" id="PF03632"/>
    </source>
</evidence>
<accession>A0A923H7D1</accession>
<feature type="binding site" evidence="3">
    <location>
        <begin position="359"/>
        <end position="360"/>
    </location>
    <ligand>
        <name>substrate</name>
    </ligand>
</feature>
<dbReference type="GO" id="GO:0016757">
    <property type="term" value="F:glycosyltransferase activity"/>
    <property type="evidence" value="ECO:0007669"/>
    <property type="project" value="UniProtKB-ARBA"/>
</dbReference>
<dbReference type="SUPFAM" id="SSF74650">
    <property type="entry name" value="Galactose mutarotase-like"/>
    <property type="match status" value="1"/>
</dbReference>
<dbReference type="Pfam" id="PF03636">
    <property type="entry name" value="Glyco_hydro_65N"/>
    <property type="match status" value="1"/>
</dbReference>
<dbReference type="InterPro" id="IPR005195">
    <property type="entry name" value="Glyco_hydro_65_M"/>
</dbReference>
<dbReference type="InterPro" id="IPR008928">
    <property type="entry name" value="6-hairpin_glycosidase_sf"/>
</dbReference>
<dbReference type="RefSeq" id="WP_186560083.1">
    <property type="nucleotide sequence ID" value="NZ_JACNMF010000002.1"/>
</dbReference>
<feature type="domain" description="Glycoside hydrolase family 65 central catalytic" evidence="4">
    <location>
        <begin position="324"/>
        <end position="690"/>
    </location>
</feature>
<dbReference type="InterPro" id="IPR005196">
    <property type="entry name" value="Glyco_hydro_65_N"/>
</dbReference>
<evidence type="ECO:0000256" key="1">
    <source>
        <dbReference type="ARBA" id="ARBA00006768"/>
    </source>
</evidence>
<dbReference type="PIRSF" id="PIRSF036289">
    <property type="entry name" value="Glycosyl_hydrolase_malt_phosph"/>
    <property type="match status" value="1"/>
</dbReference>
<dbReference type="Gene3D" id="2.60.420.10">
    <property type="entry name" value="Maltose phosphorylase, domain 3"/>
    <property type="match status" value="1"/>
</dbReference>
<feature type="domain" description="Glycoside hydrolase family 65 C-terminal" evidence="5">
    <location>
        <begin position="699"/>
        <end position="760"/>
    </location>
</feature>
<evidence type="ECO:0000259" key="5">
    <source>
        <dbReference type="Pfam" id="PF03633"/>
    </source>
</evidence>
<dbReference type="InterPro" id="IPR011013">
    <property type="entry name" value="Gal_mutarotase_sf_dom"/>
</dbReference>
<dbReference type="PANTHER" id="PTHR11051:SF14">
    <property type="entry name" value="MALTOSE PHOSPHORYLASE"/>
    <property type="match status" value="1"/>
</dbReference>
<dbReference type="AlphaFoldDB" id="A0A923H7D1"/>
<comment type="similarity">
    <text evidence="1">Belongs to the glycosyl hydrolase 65 family.</text>
</comment>
<dbReference type="InterPro" id="IPR037018">
    <property type="entry name" value="GH65_N"/>
</dbReference>
<protein>
    <submittedName>
        <fullName evidence="7">Glycoside hydrolase family 65 protein</fullName>
    </submittedName>
</protein>
<evidence type="ECO:0000313" key="7">
    <source>
        <dbReference type="EMBL" id="MBC3757921.1"/>
    </source>
</evidence>
<dbReference type="GO" id="GO:0004553">
    <property type="term" value="F:hydrolase activity, hydrolyzing O-glycosyl compounds"/>
    <property type="evidence" value="ECO:0007669"/>
    <property type="project" value="TreeGrafter"/>
</dbReference>
<dbReference type="Gene3D" id="2.70.98.40">
    <property type="entry name" value="Glycoside hydrolase, family 65, N-terminal domain"/>
    <property type="match status" value="1"/>
</dbReference>
<keyword evidence="8" id="KW-1185">Reference proteome</keyword>
<dbReference type="InterPro" id="IPR017045">
    <property type="entry name" value="Malt_Pase/Glycosyl_Hdrlase"/>
</dbReference>
<name>A0A923H7D1_9FLAO</name>
<dbReference type="PANTHER" id="PTHR11051">
    <property type="entry name" value="GLYCOSYL HYDROLASE-RELATED"/>
    <property type="match status" value="1"/>
</dbReference>
<evidence type="ECO:0000256" key="3">
    <source>
        <dbReference type="PIRSR" id="PIRSR036289-51"/>
    </source>
</evidence>
<proteinExistence type="inferred from homology"/>
<dbReference type="InterPro" id="IPR005194">
    <property type="entry name" value="Glyco_hydro_65_C"/>
</dbReference>
<dbReference type="GO" id="GO:0005975">
    <property type="term" value="P:carbohydrate metabolic process"/>
    <property type="evidence" value="ECO:0007669"/>
    <property type="project" value="InterPro"/>
</dbReference>
<dbReference type="SUPFAM" id="SSF48208">
    <property type="entry name" value="Six-hairpin glycosidases"/>
    <property type="match status" value="1"/>
</dbReference>
<dbReference type="Gene3D" id="1.50.10.10">
    <property type="match status" value="1"/>
</dbReference>
<dbReference type="GO" id="GO:0030246">
    <property type="term" value="F:carbohydrate binding"/>
    <property type="evidence" value="ECO:0007669"/>
    <property type="project" value="InterPro"/>
</dbReference>
<dbReference type="NCBIfam" id="NF010380">
    <property type="entry name" value="PRK13807.1"/>
    <property type="match status" value="1"/>
</dbReference>
<evidence type="ECO:0000259" key="6">
    <source>
        <dbReference type="Pfam" id="PF03636"/>
    </source>
</evidence>
<keyword evidence="7" id="KW-0378">Hydrolase</keyword>